<dbReference type="SMART" id="SM00387">
    <property type="entry name" value="HATPase_c"/>
    <property type="match status" value="1"/>
</dbReference>
<dbReference type="AlphaFoldDB" id="A0A167MEL7"/>
<accession>A0A167MEL7</accession>
<dbReference type="SUPFAM" id="SSF47384">
    <property type="entry name" value="Homodimeric domain of signal transducing histidine kinase"/>
    <property type="match status" value="1"/>
</dbReference>
<dbReference type="SMART" id="SM00388">
    <property type="entry name" value="HisKA"/>
    <property type="match status" value="1"/>
</dbReference>
<dbReference type="Gene3D" id="1.10.287.130">
    <property type="match status" value="1"/>
</dbReference>
<keyword evidence="4" id="KW-1133">Transmembrane helix</keyword>
<dbReference type="Pfam" id="PF00512">
    <property type="entry name" value="HisKA"/>
    <property type="match status" value="1"/>
</dbReference>
<keyword evidence="4" id="KW-0472">Membrane</keyword>
<gene>
    <name evidence="6" type="ORF">N478_20330</name>
</gene>
<reference evidence="6 7" key="1">
    <citation type="submission" date="2013-07" db="EMBL/GenBank/DDBJ databases">
        <title>Comparative Genomic and Metabolomic Analysis of Twelve Strains of Pseudoalteromonas luteoviolacea.</title>
        <authorList>
            <person name="Vynne N.G."/>
            <person name="Mansson M."/>
            <person name="Gram L."/>
        </authorList>
    </citation>
    <scope>NUCLEOTIDE SEQUENCE [LARGE SCALE GENOMIC DNA]</scope>
    <source>
        <strain evidence="6 7">S4060-1</strain>
    </source>
</reference>
<dbReference type="GO" id="GO:0000155">
    <property type="term" value="F:phosphorelay sensor kinase activity"/>
    <property type="evidence" value="ECO:0007669"/>
    <property type="project" value="InterPro"/>
</dbReference>
<evidence type="ECO:0000313" key="7">
    <source>
        <dbReference type="Proteomes" id="UP000076661"/>
    </source>
</evidence>
<name>A0A167MEL7_9GAMM</name>
<evidence type="ECO:0000259" key="5">
    <source>
        <dbReference type="PROSITE" id="PS50109"/>
    </source>
</evidence>
<dbReference type="PANTHER" id="PTHR43065">
    <property type="entry name" value="SENSOR HISTIDINE KINASE"/>
    <property type="match status" value="1"/>
</dbReference>
<dbReference type="InterPro" id="IPR036097">
    <property type="entry name" value="HisK_dim/P_sf"/>
</dbReference>
<dbReference type="Pfam" id="PF02518">
    <property type="entry name" value="HATPase_c"/>
    <property type="match status" value="1"/>
</dbReference>
<evidence type="ECO:0000256" key="3">
    <source>
        <dbReference type="ARBA" id="ARBA00022553"/>
    </source>
</evidence>
<keyword evidence="4" id="KW-0812">Transmembrane</keyword>
<sequence length="428" mass="48474">MKIFKSSTIEGFITFWLSVAVILLLFMQSLLLWQLNLSKGKIALVAALVALPCFIAVIAFRNKITSSFNRALLHVDAVRMEDYKQYAKPTFPLGVVGKFHQQLREFSEDLASKKQRYDQHAFLVYRLIDQLDTPVLVFNHKNQLTYANGAFNELYDGQSWQRYKYASPHLLGLIESDNGWELQQDERQWQISQSSFIDANVTHQLLVFTDIKAAIRSSQINAWKQIISVMGHEIRNSLTPVSTIAENLGERTNSERDKQALALISDRCLHLQDFINRYASLSKQISLNYQSISANLLAERFQQLFPNIGLKTMVATQWVWADQPLLEQVLINLIKNAHEADADLITLGIDKKGDKTVLRITDTGHGFANIDNSFVPLFTTKSDGQGIGLSFCRNIIEQHQGSISLVNNEERGVTVTITLPLQPAVHID</sequence>
<dbReference type="RefSeq" id="WP_063381419.1">
    <property type="nucleotide sequence ID" value="NZ_AUXX01000018.1"/>
</dbReference>
<comment type="caution">
    <text evidence="6">The sequence shown here is derived from an EMBL/GenBank/DDBJ whole genome shotgun (WGS) entry which is preliminary data.</text>
</comment>
<dbReference type="Gene3D" id="3.30.565.10">
    <property type="entry name" value="Histidine kinase-like ATPase, C-terminal domain"/>
    <property type="match status" value="1"/>
</dbReference>
<feature type="transmembrane region" description="Helical" evidence="4">
    <location>
        <begin position="12"/>
        <end position="35"/>
    </location>
</feature>
<dbReference type="PRINTS" id="PR00344">
    <property type="entry name" value="BCTRLSENSOR"/>
</dbReference>
<dbReference type="InterPro" id="IPR004358">
    <property type="entry name" value="Sig_transdc_His_kin-like_C"/>
</dbReference>
<dbReference type="InterPro" id="IPR003661">
    <property type="entry name" value="HisK_dim/P_dom"/>
</dbReference>
<dbReference type="InterPro" id="IPR003594">
    <property type="entry name" value="HATPase_dom"/>
</dbReference>
<evidence type="ECO:0000313" key="6">
    <source>
        <dbReference type="EMBL" id="KZN66266.1"/>
    </source>
</evidence>
<comment type="catalytic activity">
    <reaction evidence="1">
        <text>ATP + protein L-histidine = ADP + protein N-phospho-L-histidine.</text>
        <dbReference type="EC" id="2.7.13.3"/>
    </reaction>
</comment>
<feature type="domain" description="Histidine kinase" evidence="5">
    <location>
        <begin position="229"/>
        <end position="423"/>
    </location>
</feature>
<organism evidence="6 7">
    <name type="scientific">Pseudoalteromonas luteoviolacea S4060-1</name>
    <dbReference type="NCBI Taxonomy" id="1365257"/>
    <lineage>
        <taxon>Bacteria</taxon>
        <taxon>Pseudomonadati</taxon>
        <taxon>Pseudomonadota</taxon>
        <taxon>Gammaproteobacteria</taxon>
        <taxon>Alteromonadales</taxon>
        <taxon>Pseudoalteromonadaceae</taxon>
        <taxon>Pseudoalteromonas</taxon>
    </lineage>
</organism>
<evidence type="ECO:0000256" key="2">
    <source>
        <dbReference type="ARBA" id="ARBA00012438"/>
    </source>
</evidence>
<evidence type="ECO:0000256" key="4">
    <source>
        <dbReference type="SAM" id="Phobius"/>
    </source>
</evidence>
<dbReference type="InterPro" id="IPR036890">
    <property type="entry name" value="HATPase_C_sf"/>
</dbReference>
<dbReference type="EC" id="2.7.13.3" evidence="2"/>
<dbReference type="SUPFAM" id="SSF55874">
    <property type="entry name" value="ATPase domain of HSP90 chaperone/DNA topoisomerase II/histidine kinase"/>
    <property type="match status" value="1"/>
</dbReference>
<evidence type="ECO:0000256" key="1">
    <source>
        <dbReference type="ARBA" id="ARBA00000085"/>
    </source>
</evidence>
<proteinExistence type="predicted"/>
<keyword evidence="3" id="KW-0597">Phosphoprotein</keyword>
<dbReference type="CDD" id="cd00082">
    <property type="entry name" value="HisKA"/>
    <property type="match status" value="1"/>
</dbReference>
<dbReference type="PANTHER" id="PTHR43065:SF51">
    <property type="entry name" value="HISTIDINE KINASE"/>
    <property type="match status" value="1"/>
</dbReference>
<dbReference type="InterPro" id="IPR005467">
    <property type="entry name" value="His_kinase_dom"/>
</dbReference>
<protein>
    <recommendedName>
        <fullName evidence="2">histidine kinase</fullName>
        <ecNumber evidence="2">2.7.13.3</ecNumber>
    </recommendedName>
</protein>
<dbReference type="PATRIC" id="fig|1365257.3.peg.2754"/>
<dbReference type="EMBL" id="AUXX01000018">
    <property type="protein sequence ID" value="KZN66266.1"/>
    <property type="molecule type" value="Genomic_DNA"/>
</dbReference>
<dbReference type="PROSITE" id="PS50109">
    <property type="entry name" value="HIS_KIN"/>
    <property type="match status" value="1"/>
</dbReference>
<feature type="transmembrane region" description="Helical" evidence="4">
    <location>
        <begin position="41"/>
        <end position="60"/>
    </location>
</feature>
<dbReference type="Proteomes" id="UP000076661">
    <property type="component" value="Unassembled WGS sequence"/>
</dbReference>